<organism evidence="1">
    <name type="scientific">Candidatus Kentrum sp. FW</name>
    <dbReference type="NCBI Taxonomy" id="2126338"/>
    <lineage>
        <taxon>Bacteria</taxon>
        <taxon>Pseudomonadati</taxon>
        <taxon>Pseudomonadota</taxon>
        <taxon>Gammaproteobacteria</taxon>
        <taxon>Candidatus Kentrum</taxon>
    </lineage>
</organism>
<evidence type="ECO:0000313" key="1">
    <source>
        <dbReference type="EMBL" id="VFJ68574.1"/>
    </source>
</evidence>
<dbReference type="SUPFAM" id="SSF53697">
    <property type="entry name" value="SIS domain"/>
    <property type="match status" value="1"/>
</dbReference>
<dbReference type="Gene3D" id="3.90.1070.10">
    <property type="match status" value="1"/>
</dbReference>
<dbReference type="EMBL" id="CAADFE010000015">
    <property type="protein sequence ID" value="VFJ68574.1"/>
    <property type="molecule type" value="Genomic_DNA"/>
</dbReference>
<proteinExistence type="predicted"/>
<dbReference type="InterPro" id="IPR036412">
    <property type="entry name" value="HAD-like_sf"/>
</dbReference>
<accession>A0A450TLH2</accession>
<reference evidence="1" key="1">
    <citation type="submission" date="2019-02" db="EMBL/GenBank/DDBJ databases">
        <authorList>
            <person name="Gruber-Vodicka R. H."/>
            <person name="Seah K. B. B."/>
        </authorList>
    </citation>
    <scope>NUCLEOTIDE SEQUENCE</scope>
    <source>
        <strain evidence="1">BECK_BZ131</strain>
    </source>
</reference>
<dbReference type="AlphaFoldDB" id="A0A450TLH2"/>
<dbReference type="InterPro" id="IPR046348">
    <property type="entry name" value="SIS_dom_sf"/>
</dbReference>
<dbReference type="InterPro" id="IPR023214">
    <property type="entry name" value="HAD_sf"/>
</dbReference>
<dbReference type="GO" id="GO:0097367">
    <property type="term" value="F:carbohydrate derivative binding"/>
    <property type="evidence" value="ECO:0007669"/>
    <property type="project" value="InterPro"/>
</dbReference>
<dbReference type="GO" id="GO:1901135">
    <property type="term" value="P:carbohydrate derivative metabolic process"/>
    <property type="evidence" value="ECO:0007669"/>
    <property type="project" value="InterPro"/>
</dbReference>
<sequence>MENFSQELDAIPETLRETINRDWRNLTEVLIRQPGEVTLAVGSGGSLAVAEFLALALGYVLHRVTSVHTPLDLITKPWLIAGRSIWLFSAGAKSPDTQAIFRVIRDHDARQLSLLTANPHASLLQEIKNHERGYGFILPESAGQDGFLATHSMLAGCLAIQEALGLIGDPTTSDGNFLTELEGRLRREARHATCAPLLSFWDREELLLVHDPILMPAAVTLETNLAELGLIPVQRVDLRNFAHGRHFGLSRRCTRFAVLAMTSPTSRDLWNSLSSYLPMEIPRHHLHYDASTAPGNALLALTDVLALVESGAIAAGINARKPGVPKFGKAIYADMTVGGKISTLPKAVQRKLSHARQHTPTIHGAIDYLNSYRSFLARLRVTTFSGLLLDYDGTMVAHPMDKAAKKIWDFLVSLLDHGCRLGFASGRGGSLEGILHDQIPRVHWSRVWVGYYNGSVVLPLNRSLAEIDILANPDIERAYDALRADKRLFSRCLHTPKRSPAQIALKLPDSTDVQETFREVKSLLNIRADGPLKVVHSDHSIDVIPTRSTKCSVLERMKQVDANTGGKILCIGDSGHEDGNDYELLSSTFSLSVDRVCDHTEVCWNLLPAGLRGPAGLAFYLFRISLSGRGTYRFTP</sequence>
<protein>
    <submittedName>
        <fullName evidence="1">Hydroxymethylpyrimidine pyrophosphatase</fullName>
    </submittedName>
</protein>
<dbReference type="Gene3D" id="3.40.50.10490">
    <property type="entry name" value="Glucose-6-phosphate isomerase like protein, domain 1"/>
    <property type="match status" value="1"/>
</dbReference>
<dbReference type="SUPFAM" id="SSF56784">
    <property type="entry name" value="HAD-like"/>
    <property type="match status" value="1"/>
</dbReference>
<dbReference type="Gene3D" id="3.40.50.1000">
    <property type="entry name" value="HAD superfamily/HAD-like"/>
    <property type="match status" value="1"/>
</dbReference>
<name>A0A450TLH2_9GAMM</name>
<gene>
    <name evidence="1" type="ORF">BECKFW1821C_GA0114237_10154</name>
</gene>